<dbReference type="RefSeq" id="WP_111145250.1">
    <property type="nucleotide sequence ID" value="NZ_QKRB01000028.1"/>
</dbReference>
<keyword evidence="2" id="KW-1185">Reference proteome</keyword>
<sequence length="76" mass="8920">MAGDNEHTVPLHTDELLRVLERTLEIENELLRTYVIASERIQDNEELRVRLQNFAEGNAKRTRQLIDEINHIKGQL</sequence>
<name>A0A2W1LR06_9BACL</name>
<accession>A0A2W1LR06</accession>
<proteinExistence type="predicted"/>
<comment type="caution">
    <text evidence="1">The sequence shown here is derived from an EMBL/GenBank/DDBJ whole genome shotgun (WGS) entry which is preliminary data.</text>
</comment>
<dbReference type="Proteomes" id="UP000249522">
    <property type="component" value="Unassembled WGS sequence"/>
</dbReference>
<organism evidence="1 2">
    <name type="scientific">Paenibacillus sambharensis</name>
    <dbReference type="NCBI Taxonomy" id="1803190"/>
    <lineage>
        <taxon>Bacteria</taxon>
        <taxon>Bacillati</taxon>
        <taxon>Bacillota</taxon>
        <taxon>Bacilli</taxon>
        <taxon>Bacillales</taxon>
        <taxon>Paenibacillaceae</taxon>
        <taxon>Paenibacillus</taxon>
    </lineage>
</organism>
<dbReference type="AlphaFoldDB" id="A0A2W1LR06"/>
<dbReference type="EMBL" id="QKRB01000028">
    <property type="protein sequence ID" value="PZD97392.1"/>
    <property type="molecule type" value="Genomic_DNA"/>
</dbReference>
<reference evidence="1 2" key="1">
    <citation type="submission" date="2018-06" db="EMBL/GenBank/DDBJ databases">
        <title>Paenibacillus imtechensis sp. nov.</title>
        <authorList>
            <person name="Pinnaka A.K."/>
            <person name="Singh H."/>
            <person name="Kaur M."/>
        </authorList>
    </citation>
    <scope>NUCLEOTIDE SEQUENCE [LARGE SCALE GENOMIC DNA]</scope>
    <source>
        <strain evidence="1 2">SMB1</strain>
    </source>
</reference>
<dbReference type="OrthoDB" id="2918658at2"/>
<evidence type="ECO:0000313" key="2">
    <source>
        <dbReference type="Proteomes" id="UP000249522"/>
    </source>
</evidence>
<gene>
    <name evidence="1" type="ORF">DNH61_03330</name>
</gene>
<evidence type="ECO:0000313" key="1">
    <source>
        <dbReference type="EMBL" id="PZD97392.1"/>
    </source>
</evidence>
<protein>
    <submittedName>
        <fullName evidence="1">Uncharacterized protein</fullName>
    </submittedName>
</protein>